<accession>A0A0D3KJ27</accession>
<evidence type="ECO:0000259" key="2">
    <source>
        <dbReference type="PROSITE" id="PS50011"/>
    </source>
</evidence>
<dbReference type="InterPro" id="IPR011009">
    <property type="entry name" value="Kinase-like_dom_sf"/>
</dbReference>
<keyword evidence="1" id="KW-0812">Transmembrane</keyword>
<keyword evidence="4" id="KW-1185">Reference proteome</keyword>
<dbReference type="HOGENOM" id="CLU_636865_0_0_1"/>
<dbReference type="RefSeq" id="XP_005788191.1">
    <property type="nucleotide sequence ID" value="XM_005788134.1"/>
</dbReference>
<evidence type="ECO:0000313" key="4">
    <source>
        <dbReference type="Proteomes" id="UP000013827"/>
    </source>
</evidence>
<keyword evidence="1" id="KW-0472">Membrane</keyword>
<dbReference type="PROSITE" id="PS50011">
    <property type="entry name" value="PROTEIN_KINASE_DOM"/>
    <property type="match status" value="1"/>
</dbReference>
<dbReference type="InterPro" id="IPR052402">
    <property type="entry name" value="ADCK_kinase"/>
</dbReference>
<dbReference type="KEGG" id="ehx:EMIHUDRAFT_455273"/>
<proteinExistence type="predicted"/>
<evidence type="ECO:0000313" key="3">
    <source>
        <dbReference type="EnsemblProtists" id="EOD35762"/>
    </source>
</evidence>
<dbReference type="PANTHER" id="PTHR45890:SF1">
    <property type="entry name" value="AARF DOMAIN CONTAINING KINASE 2"/>
    <property type="match status" value="1"/>
</dbReference>
<dbReference type="InterPro" id="IPR004147">
    <property type="entry name" value="ABC1_dom"/>
</dbReference>
<protein>
    <recommendedName>
        <fullName evidence="2">Protein kinase domain-containing protein</fullName>
    </recommendedName>
</protein>
<dbReference type="InterPro" id="IPR000719">
    <property type="entry name" value="Prot_kinase_dom"/>
</dbReference>
<reference evidence="4" key="1">
    <citation type="journal article" date="2013" name="Nature">
        <title>Pan genome of the phytoplankton Emiliania underpins its global distribution.</title>
        <authorList>
            <person name="Read B.A."/>
            <person name="Kegel J."/>
            <person name="Klute M.J."/>
            <person name="Kuo A."/>
            <person name="Lefebvre S.C."/>
            <person name="Maumus F."/>
            <person name="Mayer C."/>
            <person name="Miller J."/>
            <person name="Monier A."/>
            <person name="Salamov A."/>
            <person name="Young J."/>
            <person name="Aguilar M."/>
            <person name="Claverie J.M."/>
            <person name="Frickenhaus S."/>
            <person name="Gonzalez K."/>
            <person name="Herman E.K."/>
            <person name="Lin Y.C."/>
            <person name="Napier J."/>
            <person name="Ogata H."/>
            <person name="Sarno A.F."/>
            <person name="Shmutz J."/>
            <person name="Schroeder D."/>
            <person name="de Vargas C."/>
            <person name="Verret F."/>
            <person name="von Dassow P."/>
            <person name="Valentin K."/>
            <person name="Van de Peer Y."/>
            <person name="Wheeler G."/>
            <person name="Dacks J.B."/>
            <person name="Delwiche C.F."/>
            <person name="Dyhrman S.T."/>
            <person name="Glockner G."/>
            <person name="John U."/>
            <person name="Richards T."/>
            <person name="Worden A.Z."/>
            <person name="Zhang X."/>
            <person name="Grigoriev I.V."/>
            <person name="Allen A.E."/>
            <person name="Bidle K."/>
            <person name="Borodovsky M."/>
            <person name="Bowler C."/>
            <person name="Brownlee C."/>
            <person name="Cock J.M."/>
            <person name="Elias M."/>
            <person name="Gladyshev V.N."/>
            <person name="Groth M."/>
            <person name="Guda C."/>
            <person name="Hadaegh A."/>
            <person name="Iglesias-Rodriguez M.D."/>
            <person name="Jenkins J."/>
            <person name="Jones B.M."/>
            <person name="Lawson T."/>
            <person name="Leese F."/>
            <person name="Lindquist E."/>
            <person name="Lobanov A."/>
            <person name="Lomsadze A."/>
            <person name="Malik S.B."/>
            <person name="Marsh M.E."/>
            <person name="Mackinder L."/>
            <person name="Mock T."/>
            <person name="Mueller-Roeber B."/>
            <person name="Pagarete A."/>
            <person name="Parker M."/>
            <person name="Probert I."/>
            <person name="Quesneville H."/>
            <person name="Raines C."/>
            <person name="Rensing S.A."/>
            <person name="Riano-Pachon D.M."/>
            <person name="Richier S."/>
            <person name="Rokitta S."/>
            <person name="Shiraiwa Y."/>
            <person name="Soanes D.M."/>
            <person name="van der Giezen M."/>
            <person name="Wahlund T.M."/>
            <person name="Williams B."/>
            <person name="Wilson W."/>
            <person name="Wolfe G."/>
            <person name="Wurch L.L."/>
        </authorList>
    </citation>
    <scope>NUCLEOTIDE SEQUENCE</scope>
</reference>
<dbReference type="PaxDb" id="2903-EOD35762"/>
<dbReference type="eggNOG" id="KOG1236">
    <property type="taxonomic scope" value="Eukaryota"/>
</dbReference>
<feature type="domain" description="Protein kinase" evidence="2">
    <location>
        <begin position="168"/>
        <end position="431"/>
    </location>
</feature>
<keyword evidence="1" id="KW-1133">Transmembrane helix</keyword>
<dbReference type="STRING" id="2903.R1DL88"/>
<dbReference type="GO" id="GO:0004672">
    <property type="term" value="F:protein kinase activity"/>
    <property type="evidence" value="ECO:0007669"/>
    <property type="project" value="InterPro"/>
</dbReference>
<dbReference type="GO" id="GO:0005524">
    <property type="term" value="F:ATP binding"/>
    <property type="evidence" value="ECO:0007669"/>
    <property type="project" value="InterPro"/>
</dbReference>
<dbReference type="EnsemblProtists" id="EOD35762">
    <property type="protein sequence ID" value="EOD35762"/>
    <property type="gene ID" value="EMIHUDRAFT_455273"/>
</dbReference>
<evidence type="ECO:0000256" key="1">
    <source>
        <dbReference type="SAM" id="Phobius"/>
    </source>
</evidence>
<dbReference type="Pfam" id="PF03109">
    <property type="entry name" value="ABC1"/>
    <property type="match status" value="2"/>
</dbReference>
<dbReference type="Proteomes" id="UP000013827">
    <property type="component" value="Unassembled WGS sequence"/>
</dbReference>
<reference evidence="3" key="2">
    <citation type="submission" date="2024-10" db="UniProtKB">
        <authorList>
            <consortium name="EnsemblProtists"/>
        </authorList>
    </citation>
    <scope>IDENTIFICATION</scope>
</reference>
<organism evidence="3 4">
    <name type="scientific">Emiliania huxleyi (strain CCMP1516)</name>
    <dbReference type="NCBI Taxonomy" id="280463"/>
    <lineage>
        <taxon>Eukaryota</taxon>
        <taxon>Haptista</taxon>
        <taxon>Haptophyta</taxon>
        <taxon>Prymnesiophyceae</taxon>
        <taxon>Isochrysidales</taxon>
        <taxon>Noelaerhabdaceae</taxon>
        <taxon>Emiliania</taxon>
    </lineage>
</organism>
<dbReference type="PANTHER" id="PTHR45890">
    <property type="entry name" value="AARF DOMAIN CONTAINING KINASE 2 (PREDICTED)"/>
    <property type="match status" value="1"/>
</dbReference>
<dbReference type="GeneID" id="17281033"/>
<dbReference type="AlphaFoldDB" id="A0A0D3KJ27"/>
<feature type="transmembrane region" description="Helical" evidence="1">
    <location>
        <begin position="70"/>
        <end position="93"/>
    </location>
</feature>
<dbReference type="SUPFAM" id="SSF56112">
    <property type="entry name" value="Protein kinase-like (PK-like)"/>
    <property type="match status" value="1"/>
</dbReference>
<name>A0A0D3KJ27_EMIH1</name>
<sequence>MTSFVLLVAALADAGQPPSPPNRPSNRPVHRGAAAFRRQVEQQHPAVLVVGGLGLQAAAPPGFASLVGRAVVLALIFSPPMLLSWLAWLWPFFRNRVWYRMLTASLARAGTAFIKWGQWASCRPDVFPTAMCAALASLHSQAPRHGWRHTEREVREALGAPVDQLFEDFERRPIASGSIAQIHRAVWLNQTVAVKFSGTMVAQTRLDIEAEHLRRFGWNFAAWRDVRFPRVLAASEAVLVESYEAGELVSTYTTDLTLGVSSGSGGADPLSREEAHFVVSRGEDLYLKMLLLDNLMHADLHPGNILLRRARRYGRNSLALLDVGMACTAREEFEADMSDLFRRTCRGFGEVLRGVLALVRDRGVAIDANYMTLVTNVLCLEGMAGTLVPEYNVLDAARPLLDAHRALPRPLFRLAMPLVASLKRVKDRVCR</sequence>